<reference evidence="3" key="1">
    <citation type="submission" date="2006-01" db="EMBL/GenBank/DDBJ databases">
        <authorList>
            <person name="Lindblad-Toh K."/>
            <person name="Mauceli E."/>
            <person name="Grabherr M."/>
            <person name="Chang J.L."/>
            <person name="Lander E.S."/>
        </authorList>
    </citation>
    <scope>NUCLEOTIDE SEQUENCE [LARGE SCALE GENOMIC DNA]</scope>
</reference>
<evidence type="ECO:0000313" key="3">
    <source>
        <dbReference type="Ensembl" id="ENSGACP00000006713.1"/>
    </source>
</evidence>
<feature type="region of interest" description="Disordered" evidence="1">
    <location>
        <begin position="26"/>
        <end position="48"/>
    </location>
</feature>
<dbReference type="Ensembl" id="ENSGACT00000006730.1">
    <property type="protein sequence ID" value="ENSGACP00000006713.1"/>
    <property type="gene ID" value="ENSGACG00000005086.1"/>
</dbReference>
<sequence length="94" mass="10194">MGVFWALLVSVLTVWFTKGSGLPVGGKNEMSGNGQQRTMGDLSPNDSSMKKALTLQHSLESVLLRKSKEVQLETNQVEVATSAVYLQVVEKVQG</sequence>
<keyword evidence="2" id="KW-0732">Signal</keyword>
<evidence type="ECO:0000256" key="1">
    <source>
        <dbReference type="SAM" id="MobiDB-lite"/>
    </source>
</evidence>
<protein>
    <submittedName>
        <fullName evidence="3">Uncharacterized protein</fullName>
    </submittedName>
</protein>
<dbReference type="AlphaFoldDB" id="G3NN00"/>
<feature type="chain" id="PRO_5003448551" evidence="2">
    <location>
        <begin position="22"/>
        <end position="94"/>
    </location>
</feature>
<proteinExistence type="predicted"/>
<feature type="signal peptide" evidence="2">
    <location>
        <begin position="1"/>
        <end position="21"/>
    </location>
</feature>
<dbReference type="Bgee" id="ENSGACG00000005086">
    <property type="expression patterns" value="Expressed in heart and 1 other cell type or tissue"/>
</dbReference>
<organism evidence="3">
    <name type="scientific">Gasterosteus aculeatus</name>
    <name type="common">Three-spined stickleback</name>
    <dbReference type="NCBI Taxonomy" id="69293"/>
    <lineage>
        <taxon>Eukaryota</taxon>
        <taxon>Metazoa</taxon>
        <taxon>Chordata</taxon>
        <taxon>Craniata</taxon>
        <taxon>Vertebrata</taxon>
        <taxon>Euteleostomi</taxon>
        <taxon>Actinopterygii</taxon>
        <taxon>Neopterygii</taxon>
        <taxon>Teleostei</taxon>
        <taxon>Neoteleostei</taxon>
        <taxon>Acanthomorphata</taxon>
        <taxon>Eupercaria</taxon>
        <taxon>Perciformes</taxon>
        <taxon>Cottioidei</taxon>
        <taxon>Gasterosteales</taxon>
        <taxon>Gasterosteidae</taxon>
        <taxon>Gasterosteus</taxon>
    </lineage>
</organism>
<reference evidence="3" key="2">
    <citation type="submission" date="2024-04" db="UniProtKB">
        <authorList>
            <consortium name="Ensembl"/>
        </authorList>
    </citation>
    <scope>IDENTIFICATION</scope>
</reference>
<evidence type="ECO:0000256" key="2">
    <source>
        <dbReference type="SAM" id="SignalP"/>
    </source>
</evidence>
<name>G3NN00_GASAC</name>
<accession>G3NN00</accession>